<dbReference type="InterPro" id="IPR005746">
    <property type="entry name" value="Thioredoxin"/>
</dbReference>
<evidence type="ECO:0000256" key="7">
    <source>
        <dbReference type="NCBIfam" id="TIGR01068"/>
    </source>
</evidence>
<dbReference type="InterPro" id="IPR036249">
    <property type="entry name" value="Thioredoxin-like_sf"/>
</dbReference>
<name>A0ABP2ARD8_SARVE</name>
<dbReference type="CDD" id="cd02947">
    <property type="entry name" value="TRX_family"/>
    <property type="match status" value="1"/>
</dbReference>
<dbReference type="NCBIfam" id="TIGR01068">
    <property type="entry name" value="thioredoxin"/>
    <property type="match status" value="1"/>
</dbReference>
<evidence type="ECO:0000256" key="2">
    <source>
        <dbReference type="ARBA" id="ARBA00020570"/>
    </source>
</evidence>
<comment type="similarity">
    <text evidence="1 8">Belongs to the thioredoxin family.</text>
</comment>
<proteinExistence type="inferred from homology"/>
<dbReference type="Proteomes" id="UP000095488">
    <property type="component" value="Unassembled WGS sequence"/>
</dbReference>
<evidence type="ECO:0000256" key="4">
    <source>
        <dbReference type="ARBA" id="ARBA00022982"/>
    </source>
</evidence>
<keyword evidence="4" id="KW-0249">Electron transport</keyword>
<dbReference type="PROSITE" id="PS00194">
    <property type="entry name" value="THIOREDOXIN_1"/>
    <property type="match status" value="1"/>
</dbReference>
<evidence type="ECO:0000256" key="3">
    <source>
        <dbReference type="ARBA" id="ARBA00022448"/>
    </source>
</evidence>
<dbReference type="InterPro" id="IPR017937">
    <property type="entry name" value="Thioredoxin_CS"/>
</dbReference>
<keyword evidence="6" id="KW-0676">Redox-active center</keyword>
<dbReference type="PIRSF" id="PIRSF000077">
    <property type="entry name" value="Thioredoxin"/>
    <property type="match status" value="1"/>
</dbReference>
<dbReference type="PANTHER" id="PTHR45663">
    <property type="entry name" value="GEO12009P1"/>
    <property type="match status" value="1"/>
</dbReference>
<dbReference type="PROSITE" id="PS51352">
    <property type="entry name" value="THIOREDOXIN_2"/>
    <property type="match status" value="1"/>
</dbReference>
<reference evidence="10 11" key="1">
    <citation type="submission" date="2015-09" db="EMBL/GenBank/DDBJ databases">
        <authorList>
            <consortium name="Pathogen Informatics"/>
            <person name="Wu L."/>
            <person name="Ma J."/>
        </authorList>
    </citation>
    <scope>NUCLEOTIDE SEQUENCE [LARGE SCALE GENOMIC DNA]</scope>
    <source>
        <strain evidence="10 11">2789STDY5834858</strain>
    </source>
</reference>
<organism evidence="10 11">
    <name type="scientific">Sarcina ventriculi</name>
    <name type="common">Clostridium ventriculi</name>
    <dbReference type="NCBI Taxonomy" id="1267"/>
    <lineage>
        <taxon>Bacteria</taxon>
        <taxon>Bacillati</taxon>
        <taxon>Bacillota</taxon>
        <taxon>Clostridia</taxon>
        <taxon>Eubacteriales</taxon>
        <taxon>Clostridiaceae</taxon>
        <taxon>Sarcina</taxon>
    </lineage>
</organism>
<evidence type="ECO:0000256" key="8">
    <source>
        <dbReference type="PIRNR" id="PIRNR000077"/>
    </source>
</evidence>
<evidence type="ECO:0000259" key="9">
    <source>
        <dbReference type="PROSITE" id="PS51352"/>
    </source>
</evidence>
<evidence type="ECO:0000256" key="1">
    <source>
        <dbReference type="ARBA" id="ARBA00008987"/>
    </source>
</evidence>
<dbReference type="Pfam" id="PF00085">
    <property type="entry name" value="Thioredoxin"/>
    <property type="match status" value="1"/>
</dbReference>
<dbReference type="Gene3D" id="3.40.30.10">
    <property type="entry name" value="Glutaredoxin"/>
    <property type="match status" value="1"/>
</dbReference>
<comment type="caution">
    <text evidence="10">The sequence shown here is derived from an EMBL/GenBank/DDBJ whole genome shotgun (WGS) entry which is preliminary data.</text>
</comment>
<evidence type="ECO:0000313" key="10">
    <source>
        <dbReference type="EMBL" id="CUO08395.1"/>
    </source>
</evidence>
<dbReference type="EMBL" id="CYZR01000006">
    <property type="protein sequence ID" value="CUO08395.1"/>
    <property type="molecule type" value="Genomic_DNA"/>
</dbReference>
<dbReference type="InterPro" id="IPR013766">
    <property type="entry name" value="Thioredoxin_domain"/>
</dbReference>
<keyword evidence="3" id="KW-0813">Transport</keyword>
<dbReference type="SUPFAM" id="SSF52833">
    <property type="entry name" value="Thioredoxin-like"/>
    <property type="match status" value="1"/>
</dbReference>
<keyword evidence="5" id="KW-1015">Disulfide bond</keyword>
<evidence type="ECO:0000256" key="6">
    <source>
        <dbReference type="ARBA" id="ARBA00023284"/>
    </source>
</evidence>
<sequence length="103" mass="11409">MAKILNSNDFDKEVAEGVVVVDFFATWCGPCKMLTPVFEELSVELNGKAKFVKVDIDESSEIASRFQVVNVPTLKVFKDGKVVKTLVGFRPKEALLSELSDLI</sequence>
<dbReference type="RefSeq" id="WP_055259734.1">
    <property type="nucleotide sequence ID" value="NZ_BCMV01000059.1"/>
</dbReference>
<dbReference type="PRINTS" id="PR00421">
    <property type="entry name" value="THIOREDOXIN"/>
</dbReference>
<protein>
    <recommendedName>
        <fullName evidence="2 7">Thioredoxin</fullName>
    </recommendedName>
</protein>
<evidence type="ECO:0000256" key="5">
    <source>
        <dbReference type="ARBA" id="ARBA00023157"/>
    </source>
</evidence>
<accession>A0ABP2ARD8</accession>
<feature type="domain" description="Thioredoxin" evidence="9">
    <location>
        <begin position="1"/>
        <end position="103"/>
    </location>
</feature>
<keyword evidence="11" id="KW-1185">Reference proteome</keyword>
<gene>
    <name evidence="10" type="primary">trxA_1</name>
    <name evidence="10" type="ORF">ERS852473_01844</name>
</gene>
<evidence type="ECO:0000313" key="11">
    <source>
        <dbReference type="Proteomes" id="UP000095488"/>
    </source>
</evidence>
<dbReference type="PANTHER" id="PTHR45663:SF11">
    <property type="entry name" value="GEO12009P1"/>
    <property type="match status" value="1"/>
</dbReference>